<dbReference type="EMBL" id="QEFC01000334">
    <property type="protein sequence ID" value="KAE9464411.1"/>
    <property type="molecule type" value="Genomic_DNA"/>
</dbReference>
<dbReference type="AlphaFoldDB" id="A0A6A4M7N1"/>
<keyword evidence="3" id="KW-1185">Reference proteome</keyword>
<dbReference type="PANTHER" id="PTHR33730">
    <property type="entry name" value="OS05G0542732 PROTEIN-RELATED"/>
    <property type="match status" value="1"/>
</dbReference>
<feature type="region of interest" description="Disordered" evidence="1">
    <location>
        <begin position="31"/>
        <end position="88"/>
    </location>
</feature>
<dbReference type="InterPro" id="IPR031421">
    <property type="entry name" value="DUF4666"/>
</dbReference>
<gene>
    <name evidence="2" type="ORF">C3L33_03685</name>
</gene>
<evidence type="ECO:0008006" key="4">
    <source>
        <dbReference type="Google" id="ProtNLM"/>
    </source>
</evidence>
<protein>
    <recommendedName>
        <fullName evidence="4">MAPK kinase substrate protein</fullName>
    </recommendedName>
</protein>
<dbReference type="Proteomes" id="UP000428333">
    <property type="component" value="Linkage Group LG02"/>
</dbReference>
<evidence type="ECO:0000313" key="3">
    <source>
        <dbReference type="Proteomes" id="UP000428333"/>
    </source>
</evidence>
<feature type="compositionally biased region" description="Basic and acidic residues" evidence="1">
    <location>
        <begin position="31"/>
        <end position="48"/>
    </location>
</feature>
<dbReference type="Pfam" id="PF15697">
    <property type="entry name" value="DUF4666"/>
    <property type="match status" value="1"/>
</dbReference>
<organism evidence="2 3">
    <name type="scientific">Rhododendron williamsianum</name>
    <dbReference type="NCBI Taxonomy" id="262921"/>
    <lineage>
        <taxon>Eukaryota</taxon>
        <taxon>Viridiplantae</taxon>
        <taxon>Streptophyta</taxon>
        <taxon>Embryophyta</taxon>
        <taxon>Tracheophyta</taxon>
        <taxon>Spermatophyta</taxon>
        <taxon>Magnoliopsida</taxon>
        <taxon>eudicotyledons</taxon>
        <taxon>Gunneridae</taxon>
        <taxon>Pentapetalae</taxon>
        <taxon>asterids</taxon>
        <taxon>Ericales</taxon>
        <taxon>Ericaceae</taxon>
        <taxon>Ericoideae</taxon>
        <taxon>Rhodoreae</taxon>
        <taxon>Rhododendron</taxon>
    </lineage>
</organism>
<proteinExistence type="predicted"/>
<accession>A0A6A4M7N1</accession>
<feature type="non-terminal residue" evidence="2">
    <location>
        <position position="1"/>
    </location>
</feature>
<evidence type="ECO:0000256" key="1">
    <source>
        <dbReference type="SAM" id="MobiDB-lite"/>
    </source>
</evidence>
<reference evidence="2 3" key="1">
    <citation type="journal article" date="2019" name="Genome Biol. Evol.">
        <title>The Rhododendron genome and chromosomal organization provide insight into shared whole-genome duplications across the heath family (Ericaceae).</title>
        <authorList>
            <person name="Soza V.L."/>
            <person name="Lindsley D."/>
            <person name="Waalkes A."/>
            <person name="Ramage E."/>
            <person name="Patwardhan R.P."/>
            <person name="Burton J.N."/>
            <person name="Adey A."/>
            <person name="Kumar A."/>
            <person name="Qiu R."/>
            <person name="Shendure J."/>
            <person name="Hall B."/>
        </authorList>
    </citation>
    <scope>NUCLEOTIDE SEQUENCE [LARGE SCALE GENOMIC DNA]</scope>
    <source>
        <strain evidence="2">RSF 1966-606</strain>
    </source>
</reference>
<comment type="caution">
    <text evidence="2">The sequence shown here is derived from an EMBL/GenBank/DDBJ whole genome shotgun (WGS) entry which is preliminary data.</text>
</comment>
<dbReference type="OrthoDB" id="1652626at2759"/>
<name>A0A6A4M7N1_9ERIC</name>
<dbReference type="PANTHER" id="PTHR33730:SF4">
    <property type="entry name" value="OS05G0542732 PROTEIN"/>
    <property type="match status" value="1"/>
</dbReference>
<sequence length="114" mass="12855">MDLQRSVTSYRRSGSSGLVWDEKLYSGELKRVPRPKDEVDGDQEKGETKSSVPNRASEIRLEQRQHNSGYRTMKEDKPTMEPPSPKVSGCGFCGMFGNSGRTRQRESDAAKRCL</sequence>
<evidence type="ECO:0000313" key="2">
    <source>
        <dbReference type="EMBL" id="KAE9464411.1"/>
    </source>
</evidence>